<proteinExistence type="predicted"/>
<comment type="caution">
    <text evidence="5">The sequence shown here is derived from an EMBL/GenBank/DDBJ whole genome shotgun (WGS) entry which is preliminary data.</text>
</comment>
<reference evidence="6" key="1">
    <citation type="journal article" date="2019" name="Int. J. Syst. Evol. Microbiol.">
        <title>The Global Catalogue of Microorganisms (GCM) 10K type strain sequencing project: providing services to taxonomists for standard genome sequencing and annotation.</title>
        <authorList>
            <consortium name="The Broad Institute Genomics Platform"/>
            <consortium name="The Broad Institute Genome Sequencing Center for Infectious Disease"/>
            <person name="Wu L."/>
            <person name="Ma J."/>
        </authorList>
    </citation>
    <scope>NUCLEOTIDE SEQUENCE [LARGE SCALE GENOMIC DNA]</scope>
    <source>
        <strain evidence="6">CGMCC 4.7319</strain>
    </source>
</reference>
<dbReference type="Gene3D" id="3.40.50.2000">
    <property type="entry name" value="Glycogen Phosphorylase B"/>
    <property type="match status" value="2"/>
</dbReference>
<dbReference type="InterPro" id="IPR001296">
    <property type="entry name" value="Glyco_trans_1"/>
</dbReference>
<evidence type="ECO:0000259" key="3">
    <source>
        <dbReference type="Pfam" id="PF00534"/>
    </source>
</evidence>
<accession>A0ABQ2HNN7</accession>
<keyword evidence="6" id="KW-1185">Reference proteome</keyword>
<dbReference type="GO" id="GO:0016740">
    <property type="term" value="F:transferase activity"/>
    <property type="evidence" value="ECO:0007669"/>
    <property type="project" value="UniProtKB-KW"/>
</dbReference>
<dbReference type="EMBL" id="BMNC01000003">
    <property type="protein sequence ID" value="GGM86991.1"/>
    <property type="molecule type" value="Genomic_DNA"/>
</dbReference>
<organism evidence="5 6">
    <name type="scientific">Lentzea pudingi</name>
    <dbReference type="NCBI Taxonomy" id="1789439"/>
    <lineage>
        <taxon>Bacteria</taxon>
        <taxon>Bacillati</taxon>
        <taxon>Actinomycetota</taxon>
        <taxon>Actinomycetes</taxon>
        <taxon>Pseudonocardiales</taxon>
        <taxon>Pseudonocardiaceae</taxon>
        <taxon>Lentzea</taxon>
    </lineage>
</organism>
<dbReference type="Pfam" id="PF13439">
    <property type="entry name" value="Glyco_transf_4"/>
    <property type="match status" value="1"/>
</dbReference>
<feature type="domain" description="Glycosyltransferase subfamily 4-like N-terminal" evidence="4">
    <location>
        <begin position="18"/>
        <end position="148"/>
    </location>
</feature>
<dbReference type="RefSeq" id="WP_189154798.1">
    <property type="nucleotide sequence ID" value="NZ_BMNC01000003.1"/>
</dbReference>
<evidence type="ECO:0000256" key="2">
    <source>
        <dbReference type="ARBA" id="ARBA00022679"/>
    </source>
</evidence>
<name>A0ABQ2HNN7_9PSEU</name>
<dbReference type="InterPro" id="IPR028098">
    <property type="entry name" value="Glyco_trans_4-like_N"/>
</dbReference>
<dbReference type="PANTHER" id="PTHR12526">
    <property type="entry name" value="GLYCOSYLTRANSFERASE"/>
    <property type="match status" value="1"/>
</dbReference>
<keyword evidence="2 5" id="KW-0808">Transferase</keyword>
<evidence type="ECO:0000259" key="4">
    <source>
        <dbReference type="Pfam" id="PF13439"/>
    </source>
</evidence>
<evidence type="ECO:0000313" key="5">
    <source>
        <dbReference type="EMBL" id="GGM86991.1"/>
    </source>
</evidence>
<feature type="domain" description="Glycosyl transferase family 1" evidence="3">
    <location>
        <begin position="173"/>
        <end position="315"/>
    </location>
</feature>
<sequence>MKIAMVSTRDVPVWENDHVAGLAGALRALRHNVTVHLRQASEPEETESSLGGFVDSLRDKWSQDRPDLVHAHSWKAGLAAVLAAQRLGLPVVQTFHGLGPDRDQVNVERLIGREAALIVASGEQEVLDLAAAGIPRPRTVVVPRGVDTVLFQPRGEIARRRFPRRVVAMADSSPDSGVADLVAALPWLDDVELVITEARAPREAERVKAWARRFGVGDRTRVLGPNARRNLPALLRSADVAAFVPRRALWDDAALKVMACGVPVVATAVRGLPDAVVDGVTGVLVPSQDPKQLVRKLRKVLKYDVFRHSCSIAATDRIQARHTWTVVGECVERLYAGLLERRAGDAVG</sequence>
<evidence type="ECO:0000313" key="6">
    <source>
        <dbReference type="Proteomes" id="UP000597656"/>
    </source>
</evidence>
<keyword evidence="1" id="KW-0328">Glycosyltransferase</keyword>
<dbReference type="Pfam" id="PF00534">
    <property type="entry name" value="Glycos_transf_1"/>
    <property type="match status" value="1"/>
</dbReference>
<dbReference type="Proteomes" id="UP000597656">
    <property type="component" value="Unassembled WGS sequence"/>
</dbReference>
<dbReference type="SUPFAM" id="SSF53756">
    <property type="entry name" value="UDP-Glycosyltransferase/glycogen phosphorylase"/>
    <property type="match status" value="1"/>
</dbReference>
<dbReference type="PANTHER" id="PTHR12526:SF635">
    <property type="entry name" value="GLYCOSYL TRANSFERASE GROUP 1"/>
    <property type="match status" value="1"/>
</dbReference>
<evidence type="ECO:0000256" key="1">
    <source>
        <dbReference type="ARBA" id="ARBA00022676"/>
    </source>
</evidence>
<gene>
    <name evidence="5" type="ORF">GCM10011609_24450</name>
</gene>
<protein>
    <submittedName>
        <fullName evidence="5">Glycosyl transferase</fullName>
    </submittedName>
</protein>